<keyword evidence="6" id="KW-1185">Reference proteome</keyword>
<feature type="compositionally biased region" description="Low complexity" evidence="4">
    <location>
        <begin position="383"/>
        <end position="394"/>
    </location>
</feature>
<evidence type="ECO:0000256" key="1">
    <source>
        <dbReference type="ARBA" id="ARBA00008451"/>
    </source>
</evidence>
<dbReference type="GeneID" id="94195397"/>
<evidence type="ECO:0000313" key="5">
    <source>
        <dbReference type="EMBL" id="GIX63916.1"/>
    </source>
</evidence>
<evidence type="ECO:0000313" key="6">
    <source>
        <dbReference type="Proteomes" id="UP001497744"/>
    </source>
</evidence>
<reference evidence="5 6" key="1">
    <citation type="submission" date="2021-06" db="EMBL/GenBank/DDBJ databases">
        <title>Genome sequence of Babesia caballi.</title>
        <authorList>
            <person name="Yamagishi J."/>
            <person name="Kidaka T."/>
            <person name="Ochi A."/>
        </authorList>
    </citation>
    <scope>NUCLEOTIDE SEQUENCE [LARGE SCALE GENOMIC DNA]</scope>
    <source>
        <strain evidence="5">USDA-D6B2</strain>
    </source>
</reference>
<sequence>MEASPPLVDEELDAVLNLENAPRDAIVVHNISAHADFGVPLNLAEMIRCFGNAVYEPQEFHCVRIDVRVRTSLGAATRQPDSRGFPGIEAVLVTDCPRTPGVAAAIARRLICAPAEHLKRFADLEEFSTVKMSVFSNGKVSLTGAKSLLAIAVCLEKVCRAIRRRINKAARVRSVMPTNILAVYHFPSHVVLQAFEKSVKGAVYDPFRFAGVRLRLPVKSSTTAYDIRALIARAFGKEHRQGPLAALGKPGEPGRSEDSDSFEDSSDEESVMPALGQPQPKAPAVAQRAPVAAPSPPGVSAMTAPGRQRQLKGNLRRIISDALPSNKRRIHQGASTTPAPLDVGGKKPRLAAAGRPVWFSESKSTLADFDTPKDEASMADEMSPQAAAAAPSPSTEGIPQCATNAGPKDAAADWECRLNEEFAALIHYVEENKANDTEWFTIDCDDEGTRWFGECWHVHKMKTYRFRLEINIPAAYPNAPPDIVLPDLDGKTAKMYRGGSICLDAHFAPLWQRNVPKYGLAHGLALGSAARALAGQRGAAAHRQRRPRPVNNHHDYCYHPLLRSQSILHCAVRLTFEHVDSQSQQLMHLAKCPVRISGTIRRFGGFQLSFCRPESALDPTSFALRSGMSGILGRCCPPHCISNKSVKLAQRFHKPARDSPRVPTNAEPLLQQLAQ</sequence>
<gene>
    <name evidence="5" type="ORF">BcabD6B2_33510</name>
</gene>
<keyword evidence="3" id="KW-0833">Ubl conjugation pathway</keyword>
<dbReference type="PANTHER" id="PTHR12921:SF0">
    <property type="entry name" value="UBIQUITIN-FOLD MODIFIER-CONJUGATING ENZYME 1"/>
    <property type="match status" value="1"/>
</dbReference>
<protein>
    <recommendedName>
        <fullName evidence="2">Ubiquitin-fold modifier-conjugating enzyme 1</fullName>
    </recommendedName>
</protein>
<name>A0AAV4LUT1_BABCB</name>
<comment type="similarity">
    <text evidence="1">Belongs to the ubiquitin-conjugating enzyme family. UFC1 subfamily.</text>
</comment>
<evidence type="ECO:0000256" key="2">
    <source>
        <dbReference type="ARBA" id="ARBA00013306"/>
    </source>
</evidence>
<dbReference type="Gene3D" id="3.10.110.10">
    <property type="entry name" value="Ubiquitin Conjugating Enzyme"/>
    <property type="match status" value="1"/>
</dbReference>
<dbReference type="Pfam" id="PF08694">
    <property type="entry name" value="UFC1"/>
    <property type="match status" value="1"/>
</dbReference>
<dbReference type="SUPFAM" id="SSF55945">
    <property type="entry name" value="TATA-box binding protein-like"/>
    <property type="match status" value="1"/>
</dbReference>
<dbReference type="GO" id="GO:0061657">
    <property type="term" value="F:UFM1 conjugating enzyme activity"/>
    <property type="evidence" value="ECO:0007669"/>
    <property type="project" value="InterPro"/>
</dbReference>
<organism evidence="5 6">
    <name type="scientific">Babesia caballi</name>
    <dbReference type="NCBI Taxonomy" id="5871"/>
    <lineage>
        <taxon>Eukaryota</taxon>
        <taxon>Sar</taxon>
        <taxon>Alveolata</taxon>
        <taxon>Apicomplexa</taxon>
        <taxon>Aconoidasida</taxon>
        <taxon>Piroplasmida</taxon>
        <taxon>Babesiidae</taxon>
        <taxon>Babesia</taxon>
    </lineage>
</organism>
<feature type="compositionally biased region" description="Acidic residues" evidence="4">
    <location>
        <begin position="259"/>
        <end position="270"/>
    </location>
</feature>
<dbReference type="PANTHER" id="PTHR12921">
    <property type="entry name" value="UBIQUITIN-FOLD MODIFIER-CONJUGATING ENZYME 1"/>
    <property type="match status" value="1"/>
</dbReference>
<dbReference type="Proteomes" id="UP001497744">
    <property type="component" value="Unassembled WGS sequence"/>
</dbReference>
<evidence type="ECO:0000256" key="4">
    <source>
        <dbReference type="SAM" id="MobiDB-lite"/>
    </source>
</evidence>
<proteinExistence type="inferred from homology"/>
<evidence type="ECO:0000256" key="3">
    <source>
        <dbReference type="ARBA" id="ARBA00022786"/>
    </source>
</evidence>
<dbReference type="CDD" id="cd11686">
    <property type="entry name" value="UBCc_UFC1"/>
    <property type="match status" value="1"/>
</dbReference>
<dbReference type="RefSeq" id="XP_067715985.1">
    <property type="nucleotide sequence ID" value="XM_067859884.1"/>
</dbReference>
<dbReference type="EMBL" id="BPLF01000003">
    <property type="protein sequence ID" value="GIX63916.1"/>
    <property type="molecule type" value="Genomic_DNA"/>
</dbReference>
<dbReference type="InterPro" id="IPR014806">
    <property type="entry name" value="Ufc1"/>
</dbReference>
<feature type="region of interest" description="Disordered" evidence="4">
    <location>
        <begin position="373"/>
        <end position="406"/>
    </location>
</feature>
<accession>A0AAV4LUT1</accession>
<dbReference type="Gene3D" id="3.30.310.10">
    <property type="entry name" value="TATA-Binding Protein"/>
    <property type="match status" value="1"/>
</dbReference>
<feature type="compositionally biased region" description="Low complexity" evidence="4">
    <location>
        <begin position="277"/>
        <end position="292"/>
    </location>
</feature>
<dbReference type="InterPro" id="IPR012295">
    <property type="entry name" value="TBP_dom_sf"/>
</dbReference>
<dbReference type="GO" id="GO:0005737">
    <property type="term" value="C:cytoplasm"/>
    <property type="evidence" value="ECO:0007669"/>
    <property type="project" value="TreeGrafter"/>
</dbReference>
<dbReference type="AlphaFoldDB" id="A0AAV4LUT1"/>
<dbReference type="InterPro" id="IPR016135">
    <property type="entry name" value="UBQ-conjugating_enzyme/RWD"/>
</dbReference>
<feature type="region of interest" description="Disordered" evidence="4">
    <location>
        <begin position="241"/>
        <end position="346"/>
    </location>
</feature>
<comment type="caution">
    <text evidence="5">The sequence shown here is derived from an EMBL/GenBank/DDBJ whole genome shotgun (WGS) entry which is preliminary data.</text>
</comment>
<dbReference type="GO" id="GO:1990592">
    <property type="term" value="P:protein K69-linked ufmylation"/>
    <property type="evidence" value="ECO:0007669"/>
    <property type="project" value="TreeGrafter"/>
</dbReference>
<dbReference type="SUPFAM" id="SSF54495">
    <property type="entry name" value="UBC-like"/>
    <property type="match status" value="1"/>
</dbReference>
<feature type="region of interest" description="Disordered" evidence="4">
    <location>
        <begin position="654"/>
        <end position="675"/>
    </location>
</feature>